<name>A0A813HCB9_POLGL</name>
<dbReference type="PANTHER" id="PTHR37031">
    <property type="entry name" value="METALLOPHOSPHATASE BINDING DOMAIN PROTEIN"/>
    <property type="match status" value="1"/>
</dbReference>
<dbReference type="PANTHER" id="PTHR37031:SF2">
    <property type="entry name" value="PHOD-LIKE PHOSPHATASE METALLOPHOSPHATASE DOMAIN-CONTAINING PROTEIN"/>
    <property type="match status" value="1"/>
</dbReference>
<dbReference type="AlphaFoldDB" id="A0A813HCB9"/>
<organism evidence="2 3">
    <name type="scientific">Polarella glacialis</name>
    <name type="common">Dinoflagellate</name>
    <dbReference type="NCBI Taxonomy" id="89957"/>
    <lineage>
        <taxon>Eukaryota</taxon>
        <taxon>Sar</taxon>
        <taxon>Alveolata</taxon>
        <taxon>Dinophyceae</taxon>
        <taxon>Suessiales</taxon>
        <taxon>Suessiaceae</taxon>
        <taxon>Polarella</taxon>
    </lineage>
</organism>
<sequence length="664" mass="71988">MGGLASCSQPIPATALAEPSAICTALVPFQVEQQLALAEAVAQHERPVVGSASSSSNCCTFSDLARPLCVFREGIVSSKDSAVSVTDGASVLLGPVLGRVTDTTAVVLIEVSATCNLLINVARVCGNFGRERAGECMELALYAEDDEAAGLSQPPLCGLELDNIAFTATGSACICQRMQPGAPQSFELKGLEPETGYLVFLSNVGQEADLKRHVRFTTLPARLDCLRLVVIGSYSSYGASRVLPPREVDPWVHLHDVASAGPEVHMVLHLGSVSDAGQASAQALRHLKDHKSFCEGPRRSMVKRARESLQQAYRSTWGGQDSFRKVLAQVGSQFAVFIPPMDVLLQLVQEQEASPPGLGAAGGGGDEREVTRLALEVYREYQRALWDRTFYTSLDIRKYGHGWDAEKLWLEGHLKLDEVQIAPQDREFMVDAGAVAGSSLEEWHIHRYGCICLIMLDTKGSLVDSVLSPARSSESVVPLLSLRQWRAIDEALKDEATQVLVIASDSPIVLEAITPMGEGEDVDNPRRPADGPPDWRTSRFEQNRLLLSLFQWKSAQYPSREVILLSSGPGFGTAGDVRDKKLGLSIVSVLAGPVDGTTVTPQNWELQGEIPGGRFSYGYKEPHGRPRPGRRPRPGPWEFCTVDIDLAATQKPTVDVNLISSPML</sequence>
<comment type="caution">
    <text evidence="2">The sequence shown here is derived from an EMBL/GenBank/DDBJ whole genome shotgun (WGS) entry which is preliminary data.</text>
</comment>
<accession>A0A813HCB9</accession>
<dbReference type="Proteomes" id="UP000654075">
    <property type="component" value="Unassembled WGS sequence"/>
</dbReference>
<evidence type="ECO:0000313" key="2">
    <source>
        <dbReference type="EMBL" id="CAE8635273.1"/>
    </source>
</evidence>
<dbReference type="OrthoDB" id="434482at2759"/>
<reference evidence="2" key="1">
    <citation type="submission" date="2021-02" db="EMBL/GenBank/DDBJ databases">
        <authorList>
            <person name="Dougan E. K."/>
            <person name="Rhodes N."/>
            <person name="Thang M."/>
            <person name="Chan C."/>
        </authorList>
    </citation>
    <scope>NUCLEOTIDE SEQUENCE</scope>
</reference>
<feature type="region of interest" description="Disordered" evidence="1">
    <location>
        <begin position="515"/>
        <end position="535"/>
    </location>
</feature>
<protein>
    <submittedName>
        <fullName evidence="2">Uncharacterized protein</fullName>
    </submittedName>
</protein>
<proteinExistence type="predicted"/>
<evidence type="ECO:0000256" key="1">
    <source>
        <dbReference type="SAM" id="MobiDB-lite"/>
    </source>
</evidence>
<evidence type="ECO:0000313" key="3">
    <source>
        <dbReference type="Proteomes" id="UP000654075"/>
    </source>
</evidence>
<gene>
    <name evidence="2" type="ORF">PGLA1383_LOCUS50870</name>
</gene>
<keyword evidence="3" id="KW-1185">Reference proteome</keyword>
<feature type="region of interest" description="Disordered" evidence="1">
    <location>
        <begin position="615"/>
        <end position="635"/>
    </location>
</feature>
<dbReference type="EMBL" id="CAJNNV010031267">
    <property type="protein sequence ID" value="CAE8635273.1"/>
    <property type="molecule type" value="Genomic_DNA"/>
</dbReference>